<sequence>MDYRGGQERSYFSSAPNGLPSLERRSTSAKSKK</sequence>
<reference evidence="2 3" key="1">
    <citation type="submission" date="2019-05" db="EMBL/GenBank/DDBJ databases">
        <title>Another draft genome of Portunus trituberculatus and its Hox gene families provides insights of decapod evolution.</title>
        <authorList>
            <person name="Jeong J.-H."/>
            <person name="Song I."/>
            <person name="Kim S."/>
            <person name="Choi T."/>
            <person name="Kim D."/>
            <person name="Ryu S."/>
            <person name="Kim W."/>
        </authorList>
    </citation>
    <scope>NUCLEOTIDE SEQUENCE [LARGE SCALE GENOMIC DNA]</scope>
    <source>
        <tissue evidence="2">Muscle</tissue>
    </source>
</reference>
<organism evidence="2 3">
    <name type="scientific">Portunus trituberculatus</name>
    <name type="common">Swimming crab</name>
    <name type="synonym">Neptunus trituberculatus</name>
    <dbReference type="NCBI Taxonomy" id="210409"/>
    <lineage>
        <taxon>Eukaryota</taxon>
        <taxon>Metazoa</taxon>
        <taxon>Ecdysozoa</taxon>
        <taxon>Arthropoda</taxon>
        <taxon>Crustacea</taxon>
        <taxon>Multicrustacea</taxon>
        <taxon>Malacostraca</taxon>
        <taxon>Eumalacostraca</taxon>
        <taxon>Eucarida</taxon>
        <taxon>Decapoda</taxon>
        <taxon>Pleocyemata</taxon>
        <taxon>Brachyura</taxon>
        <taxon>Eubrachyura</taxon>
        <taxon>Portunoidea</taxon>
        <taxon>Portunidae</taxon>
        <taxon>Portuninae</taxon>
        <taxon>Portunus</taxon>
    </lineage>
</organism>
<evidence type="ECO:0000313" key="3">
    <source>
        <dbReference type="Proteomes" id="UP000324222"/>
    </source>
</evidence>
<comment type="caution">
    <text evidence="2">The sequence shown here is derived from an EMBL/GenBank/DDBJ whole genome shotgun (WGS) entry which is preliminary data.</text>
</comment>
<evidence type="ECO:0000313" key="2">
    <source>
        <dbReference type="EMBL" id="MPC94023.1"/>
    </source>
</evidence>
<gene>
    <name evidence="2" type="ORF">E2C01_089174</name>
</gene>
<keyword evidence="3" id="KW-1185">Reference proteome</keyword>
<protein>
    <submittedName>
        <fullName evidence="2">Uncharacterized protein</fullName>
    </submittedName>
</protein>
<proteinExistence type="predicted"/>
<dbReference type="Proteomes" id="UP000324222">
    <property type="component" value="Unassembled WGS sequence"/>
</dbReference>
<accession>A0A5B7JI19</accession>
<dbReference type="EMBL" id="VSRR010096994">
    <property type="protein sequence ID" value="MPC94023.1"/>
    <property type="molecule type" value="Genomic_DNA"/>
</dbReference>
<evidence type="ECO:0000256" key="1">
    <source>
        <dbReference type="SAM" id="MobiDB-lite"/>
    </source>
</evidence>
<feature type="region of interest" description="Disordered" evidence="1">
    <location>
        <begin position="1"/>
        <end position="33"/>
    </location>
</feature>
<name>A0A5B7JI19_PORTR</name>
<dbReference type="AlphaFoldDB" id="A0A5B7JI19"/>